<dbReference type="InterPro" id="IPR003593">
    <property type="entry name" value="AAA+_ATPase"/>
</dbReference>
<dbReference type="NCBIfam" id="NF010248">
    <property type="entry name" value="PRK13695.1"/>
    <property type="match status" value="1"/>
</dbReference>
<dbReference type="RefSeq" id="WP_008868763.1">
    <property type="nucleotide sequence ID" value="NZ_ACJN02000001.1"/>
</dbReference>
<evidence type="ECO:0000313" key="6">
    <source>
        <dbReference type="Proteomes" id="UP000005496"/>
    </source>
</evidence>
<comment type="caution">
    <text evidence="5">The sequence shown here is derived from an EMBL/GenBank/DDBJ whole genome shotgun (WGS) entry which is preliminary data.</text>
</comment>
<dbReference type="PANTHER" id="PTHR43146">
    <property type="entry name" value="CANCER-RELATED NUCLEOSIDE-TRIPHOSPHATASE"/>
    <property type="match status" value="1"/>
</dbReference>
<dbReference type="SMART" id="SM00382">
    <property type="entry name" value="AAA"/>
    <property type="match status" value="1"/>
</dbReference>
<evidence type="ECO:0000256" key="1">
    <source>
        <dbReference type="ARBA" id="ARBA00022741"/>
    </source>
</evidence>
<dbReference type="EMBL" id="ACJN02000001">
    <property type="protein sequence ID" value="EFI35634.1"/>
    <property type="molecule type" value="Genomic_DNA"/>
</dbReference>
<evidence type="ECO:0000256" key="3">
    <source>
        <dbReference type="ARBA" id="ARBA00022840"/>
    </source>
</evidence>
<gene>
    <name evidence="5" type="ORF">Dthio_PD3063</name>
</gene>
<proteinExistence type="predicted"/>
<evidence type="ECO:0000256" key="2">
    <source>
        <dbReference type="ARBA" id="ARBA00022801"/>
    </source>
</evidence>
<dbReference type="AlphaFoldDB" id="D6SLS3"/>
<evidence type="ECO:0000259" key="4">
    <source>
        <dbReference type="SMART" id="SM00382"/>
    </source>
</evidence>
<keyword evidence="3" id="KW-0067">ATP-binding</keyword>
<reference evidence="5" key="1">
    <citation type="submission" date="2010-05" db="EMBL/GenBank/DDBJ databases">
        <title>The draft genome of Desulfonatronospira thiodismutans ASO3-1.</title>
        <authorList>
            <consortium name="US DOE Joint Genome Institute (JGI-PGF)"/>
            <person name="Lucas S."/>
            <person name="Copeland A."/>
            <person name="Lapidus A."/>
            <person name="Cheng J.-F."/>
            <person name="Bruce D."/>
            <person name="Goodwin L."/>
            <person name="Pitluck S."/>
            <person name="Chertkov O."/>
            <person name="Brettin T."/>
            <person name="Detter J.C."/>
            <person name="Han C."/>
            <person name="Land M.L."/>
            <person name="Hauser L."/>
            <person name="Kyrpides N."/>
            <person name="Mikhailova N."/>
            <person name="Muyzer G."/>
            <person name="Woyke T."/>
        </authorList>
    </citation>
    <scope>NUCLEOTIDE SEQUENCE [LARGE SCALE GENOMIC DNA]</scope>
    <source>
        <strain evidence="5">ASO3-1</strain>
    </source>
</reference>
<dbReference type="Pfam" id="PF03266">
    <property type="entry name" value="NTPase_1"/>
    <property type="match status" value="1"/>
</dbReference>
<keyword evidence="6" id="KW-1185">Reference proteome</keyword>
<name>D6SLS3_9BACT</name>
<dbReference type="GO" id="GO:0005524">
    <property type="term" value="F:ATP binding"/>
    <property type="evidence" value="ECO:0007669"/>
    <property type="project" value="UniProtKB-KW"/>
</dbReference>
<dbReference type="SUPFAM" id="SSF52540">
    <property type="entry name" value="P-loop containing nucleoside triphosphate hydrolases"/>
    <property type="match status" value="1"/>
</dbReference>
<evidence type="ECO:0000313" key="5">
    <source>
        <dbReference type="EMBL" id="EFI35634.1"/>
    </source>
</evidence>
<protein>
    <recommendedName>
        <fullName evidence="4">AAA+ ATPase domain-containing protein</fullName>
    </recommendedName>
</protein>
<dbReference type="GO" id="GO:0017111">
    <property type="term" value="F:ribonucleoside triphosphate phosphatase activity"/>
    <property type="evidence" value="ECO:0007669"/>
    <property type="project" value="InterPro"/>
</dbReference>
<dbReference type="Proteomes" id="UP000005496">
    <property type="component" value="Unassembled WGS sequence"/>
</dbReference>
<dbReference type="eggNOG" id="COG1618">
    <property type="taxonomic scope" value="Bacteria"/>
</dbReference>
<dbReference type="PANTHER" id="PTHR43146:SF1">
    <property type="entry name" value="CANCER-RELATED NUCLEOSIDE-TRIPHOSPHATASE"/>
    <property type="match status" value="1"/>
</dbReference>
<organism evidence="5 6">
    <name type="scientific">Desulfonatronospira thiodismutans ASO3-1</name>
    <dbReference type="NCBI Taxonomy" id="555779"/>
    <lineage>
        <taxon>Bacteria</taxon>
        <taxon>Pseudomonadati</taxon>
        <taxon>Thermodesulfobacteriota</taxon>
        <taxon>Desulfovibrionia</taxon>
        <taxon>Desulfovibrionales</taxon>
        <taxon>Desulfonatronovibrionaceae</taxon>
        <taxon>Desulfonatronospira</taxon>
    </lineage>
</organism>
<sequence>MKNLNILITGSPGTGKTTLVRSLCHSLKDFNPAGFYTQEIREKGKRLGFELVSLDGPGMILAHTDLPGDFQVGRYGVDVSGFDRFLKRLRLDNTQTGLIVIDEIGKMECFSDNFAALVYTALDSPIPVLATVAAKGGGLITAVKKRPDVEVVELTLHNRNELAPELERRIRNFLS</sequence>
<dbReference type="InterPro" id="IPR027417">
    <property type="entry name" value="P-loop_NTPase"/>
</dbReference>
<feature type="domain" description="AAA+ ATPase" evidence="4">
    <location>
        <begin position="2"/>
        <end position="157"/>
    </location>
</feature>
<keyword evidence="2" id="KW-0378">Hydrolase</keyword>
<dbReference type="Gene3D" id="3.40.50.300">
    <property type="entry name" value="P-loop containing nucleotide triphosphate hydrolases"/>
    <property type="match status" value="1"/>
</dbReference>
<keyword evidence="1" id="KW-0547">Nucleotide-binding</keyword>
<dbReference type="OrthoDB" id="9786803at2"/>
<dbReference type="InterPro" id="IPR004948">
    <property type="entry name" value="Nuc-triphosphatase_THEP1"/>
</dbReference>
<accession>D6SLS3</accession>